<evidence type="ECO:0000256" key="2">
    <source>
        <dbReference type="ARBA" id="ARBA00022448"/>
    </source>
</evidence>
<keyword evidence="4" id="KW-1015">Disulfide bond</keyword>
<comment type="similarity">
    <text evidence="1 6">Belongs to the glutaredoxin family.</text>
</comment>
<dbReference type="GO" id="GO:0045454">
    <property type="term" value="P:cell redox homeostasis"/>
    <property type="evidence" value="ECO:0007669"/>
    <property type="project" value="InterPro"/>
</dbReference>
<dbReference type="GO" id="GO:0015038">
    <property type="term" value="F:glutathione disulfide oxidoreductase activity"/>
    <property type="evidence" value="ECO:0007669"/>
    <property type="project" value="UniProtKB-UniRule"/>
</dbReference>
<dbReference type="InterPro" id="IPR036249">
    <property type="entry name" value="Thioredoxin-like_sf"/>
</dbReference>
<dbReference type="GO" id="GO:0005737">
    <property type="term" value="C:cytoplasm"/>
    <property type="evidence" value="ECO:0007669"/>
    <property type="project" value="TreeGrafter"/>
</dbReference>
<dbReference type="PRINTS" id="PR00160">
    <property type="entry name" value="GLUTAREDOXIN"/>
</dbReference>
<evidence type="ECO:0000259" key="7">
    <source>
        <dbReference type="Pfam" id="PF00462"/>
    </source>
</evidence>
<proteinExistence type="inferred from homology"/>
<accession>A0A380MN45</accession>
<evidence type="ECO:0000313" key="9">
    <source>
        <dbReference type="Proteomes" id="UP000254601"/>
    </source>
</evidence>
<keyword evidence="5 6" id="KW-0676">Redox-active center</keyword>
<comment type="function">
    <text evidence="6">Has a glutathione-disulfide oxidoreductase activity in the presence of NADPH and glutathione reductase. Reduces low molecular weight disulfides and proteins.</text>
</comment>
<sequence>MKKVVMYMKPTCPYCQRAAMLLDEKGVHYESINLLQQPERRDEMIERANGRTTVPQIFIGDTHVGGCDDLEALEQKGKLDVLLAE</sequence>
<dbReference type="InterPro" id="IPR011767">
    <property type="entry name" value="GLR_AS"/>
</dbReference>
<dbReference type="PROSITE" id="PS51354">
    <property type="entry name" value="GLUTAREDOXIN_2"/>
    <property type="match status" value="1"/>
</dbReference>
<dbReference type="Proteomes" id="UP000254601">
    <property type="component" value="Unassembled WGS sequence"/>
</dbReference>
<keyword evidence="9" id="KW-1185">Reference proteome</keyword>
<dbReference type="PROSITE" id="PS00195">
    <property type="entry name" value="GLUTAREDOXIN_1"/>
    <property type="match status" value="1"/>
</dbReference>
<gene>
    <name evidence="8" type="primary">grxC</name>
    <name evidence="8" type="ORF">NCTC13337_00362</name>
</gene>
<dbReference type="SUPFAM" id="SSF52833">
    <property type="entry name" value="Thioredoxin-like"/>
    <property type="match status" value="1"/>
</dbReference>
<reference evidence="8 9" key="1">
    <citation type="submission" date="2018-06" db="EMBL/GenBank/DDBJ databases">
        <authorList>
            <consortium name="Pathogen Informatics"/>
            <person name="Doyle S."/>
        </authorList>
    </citation>
    <scope>NUCLEOTIDE SEQUENCE [LARGE SCALE GENOMIC DNA]</scope>
    <source>
        <strain evidence="8 9">NCTC13337</strain>
    </source>
</reference>
<dbReference type="AlphaFoldDB" id="A0A380MN45"/>
<evidence type="ECO:0000256" key="6">
    <source>
        <dbReference type="RuleBase" id="RU364065"/>
    </source>
</evidence>
<feature type="domain" description="Glutaredoxin" evidence="7">
    <location>
        <begin position="4"/>
        <end position="64"/>
    </location>
</feature>
<dbReference type="InterPro" id="IPR011900">
    <property type="entry name" value="GRX_bact"/>
</dbReference>
<organism evidence="8 9">
    <name type="scientific">Suttonella ornithocola</name>
    <dbReference type="NCBI Taxonomy" id="279832"/>
    <lineage>
        <taxon>Bacteria</taxon>
        <taxon>Pseudomonadati</taxon>
        <taxon>Pseudomonadota</taxon>
        <taxon>Gammaproteobacteria</taxon>
        <taxon>Cardiobacteriales</taxon>
        <taxon>Cardiobacteriaceae</taxon>
        <taxon>Suttonella</taxon>
    </lineage>
</organism>
<evidence type="ECO:0000256" key="5">
    <source>
        <dbReference type="ARBA" id="ARBA00023284"/>
    </source>
</evidence>
<keyword evidence="6" id="KW-0963">Cytoplasm</keyword>
<name>A0A380MN45_9GAMM</name>
<evidence type="ECO:0000256" key="3">
    <source>
        <dbReference type="ARBA" id="ARBA00022982"/>
    </source>
</evidence>
<dbReference type="CDD" id="cd03418">
    <property type="entry name" value="GRX_GRXb_1_3_like"/>
    <property type="match status" value="1"/>
</dbReference>
<dbReference type="Pfam" id="PF00462">
    <property type="entry name" value="Glutaredoxin"/>
    <property type="match status" value="1"/>
</dbReference>
<keyword evidence="2 6" id="KW-0813">Transport</keyword>
<dbReference type="InterPro" id="IPR014025">
    <property type="entry name" value="Glutaredoxin_subgr"/>
</dbReference>
<dbReference type="GO" id="GO:0034599">
    <property type="term" value="P:cellular response to oxidative stress"/>
    <property type="evidence" value="ECO:0007669"/>
    <property type="project" value="TreeGrafter"/>
</dbReference>
<evidence type="ECO:0000313" key="8">
    <source>
        <dbReference type="EMBL" id="SUO93712.1"/>
    </source>
</evidence>
<dbReference type="RefSeq" id="WP_072577000.1">
    <property type="nucleotide sequence ID" value="NZ_LWHB01000124.1"/>
</dbReference>
<dbReference type="PANTHER" id="PTHR45694">
    <property type="entry name" value="GLUTAREDOXIN 2"/>
    <property type="match status" value="1"/>
</dbReference>
<protein>
    <recommendedName>
        <fullName evidence="6">Glutaredoxin</fullName>
    </recommendedName>
</protein>
<dbReference type="NCBIfam" id="TIGR02181">
    <property type="entry name" value="GRX_bact"/>
    <property type="match status" value="1"/>
</dbReference>
<evidence type="ECO:0000256" key="4">
    <source>
        <dbReference type="ARBA" id="ARBA00023157"/>
    </source>
</evidence>
<dbReference type="EMBL" id="UHIC01000001">
    <property type="protein sequence ID" value="SUO93712.1"/>
    <property type="molecule type" value="Genomic_DNA"/>
</dbReference>
<keyword evidence="3 6" id="KW-0249">Electron transport</keyword>
<dbReference type="InterPro" id="IPR002109">
    <property type="entry name" value="Glutaredoxin"/>
</dbReference>
<dbReference type="OrthoDB" id="9814618at2"/>
<evidence type="ECO:0000256" key="1">
    <source>
        <dbReference type="ARBA" id="ARBA00007787"/>
    </source>
</evidence>
<dbReference type="PANTHER" id="PTHR45694:SF18">
    <property type="entry name" value="GLUTAREDOXIN-1-RELATED"/>
    <property type="match status" value="1"/>
</dbReference>
<dbReference type="Gene3D" id="3.40.30.10">
    <property type="entry name" value="Glutaredoxin"/>
    <property type="match status" value="1"/>
</dbReference>